<dbReference type="Gene3D" id="1.10.10.10">
    <property type="entry name" value="Winged helix-like DNA-binding domain superfamily/Winged helix DNA-binding domain"/>
    <property type="match status" value="1"/>
</dbReference>
<dbReference type="InterPro" id="IPR005119">
    <property type="entry name" value="LysR_subst-bd"/>
</dbReference>
<dbReference type="PANTHER" id="PTHR30537:SF79">
    <property type="entry name" value="TRANSCRIPTIONAL REGULATOR-RELATED"/>
    <property type="match status" value="1"/>
</dbReference>
<comment type="similarity">
    <text evidence="1">Belongs to the LysR transcriptional regulatory family.</text>
</comment>
<dbReference type="Pfam" id="PF03466">
    <property type="entry name" value="LysR_substrate"/>
    <property type="match status" value="1"/>
</dbReference>
<dbReference type="Proteomes" id="UP001216674">
    <property type="component" value="Unassembled WGS sequence"/>
</dbReference>
<dbReference type="PROSITE" id="PS50931">
    <property type="entry name" value="HTH_LYSR"/>
    <property type="match status" value="1"/>
</dbReference>
<proteinExistence type="inferred from homology"/>
<evidence type="ECO:0000256" key="1">
    <source>
        <dbReference type="ARBA" id="ARBA00009437"/>
    </source>
</evidence>
<dbReference type="SUPFAM" id="SSF46785">
    <property type="entry name" value="Winged helix' DNA-binding domain"/>
    <property type="match status" value="1"/>
</dbReference>
<evidence type="ECO:0000259" key="5">
    <source>
        <dbReference type="PROSITE" id="PS50931"/>
    </source>
</evidence>
<evidence type="ECO:0000313" key="6">
    <source>
        <dbReference type="EMBL" id="MDF3839315.1"/>
    </source>
</evidence>
<reference evidence="6 7" key="1">
    <citation type="submission" date="2023-03" db="EMBL/GenBank/DDBJ databases">
        <title>Draft assemblies of triclosan tolerant bacteria isolated from returned activated sludge.</title>
        <authorList>
            <person name="Van Hamelsveld S."/>
        </authorList>
    </citation>
    <scope>NUCLEOTIDE SEQUENCE [LARGE SCALE GENOMIC DNA]</scope>
    <source>
        <strain evidence="6 7">GW210010_S58</strain>
    </source>
</reference>
<dbReference type="CDD" id="cd08432">
    <property type="entry name" value="PBP2_GcdR_TrpI_HvrB_AmpR_like"/>
    <property type="match status" value="1"/>
</dbReference>
<feature type="domain" description="HTH lysR-type" evidence="5">
    <location>
        <begin position="6"/>
        <end position="63"/>
    </location>
</feature>
<evidence type="ECO:0000256" key="4">
    <source>
        <dbReference type="ARBA" id="ARBA00023163"/>
    </source>
</evidence>
<keyword evidence="7" id="KW-1185">Reference proteome</keyword>
<evidence type="ECO:0000313" key="7">
    <source>
        <dbReference type="Proteomes" id="UP001216674"/>
    </source>
</evidence>
<evidence type="ECO:0000256" key="3">
    <source>
        <dbReference type="ARBA" id="ARBA00023125"/>
    </source>
</evidence>
<dbReference type="EMBL" id="JARJLM010000673">
    <property type="protein sequence ID" value="MDF3839315.1"/>
    <property type="molecule type" value="Genomic_DNA"/>
</dbReference>
<organism evidence="6 7">
    <name type="scientific">Cupriavidus basilensis</name>
    <dbReference type="NCBI Taxonomy" id="68895"/>
    <lineage>
        <taxon>Bacteria</taxon>
        <taxon>Pseudomonadati</taxon>
        <taxon>Pseudomonadota</taxon>
        <taxon>Betaproteobacteria</taxon>
        <taxon>Burkholderiales</taxon>
        <taxon>Burkholderiaceae</taxon>
        <taxon>Cupriavidus</taxon>
    </lineage>
</organism>
<dbReference type="InterPro" id="IPR000847">
    <property type="entry name" value="LysR_HTH_N"/>
</dbReference>
<keyword evidence="4" id="KW-0804">Transcription</keyword>
<dbReference type="PANTHER" id="PTHR30537">
    <property type="entry name" value="HTH-TYPE TRANSCRIPTIONAL REGULATOR"/>
    <property type="match status" value="1"/>
</dbReference>
<dbReference type="Pfam" id="PF00126">
    <property type="entry name" value="HTH_1"/>
    <property type="match status" value="1"/>
</dbReference>
<dbReference type="RefSeq" id="WP_017226925.1">
    <property type="nucleotide sequence ID" value="NZ_JARJLM010000673.1"/>
</dbReference>
<keyword evidence="3" id="KW-0238">DNA-binding</keyword>
<keyword evidence="2" id="KW-0805">Transcription regulation</keyword>
<comment type="caution">
    <text evidence="6">The sequence shown here is derived from an EMBL/GenBank/DDBJ whole genome shotgun (WGS) entry which is preliminary data.</text>
</comment>
<protein>
    <submittedName>
        <fullName evidence="6">LysR substrate-binding domain-containing protein</fullName>
    </submittedName>
</protein>
<dbReference type="InterPro" id="IPR036388">
    <property type="entry name" value="WH-like_DNA-bd_sf"/>
</dbReference>
<dbReference type="SUPFAM" id="SSF53850">
    <property type="entry name" value="Periplasmic binding protein-like II"/>
    <property type="match status" value="1"/>
</dbReference>
<name>A0ABT6B374_9BURK</name>
<sequence>MTYKVPPLQCLIAFEAVARLRSGTVAAQELCVTPSAISHRIRQLEDIMGIEVFNSAQGGFTLTARGSEYLEVVKEALNALSHYSVRPRSAGEIRQLRVAAPPTFARQVLVPHLTGFQEAHPEIELILQLSVPLVGLKSENADIEIRFGTGNYPGLETLKILDEPVFPVCSPSYLRDVGPFPSPDRLSVARLLRCPLEPWRPWLVAAGLDWPEPGVGVQFVDLGLMLEAAVNGQGVALARNRMARSWISSGVLVPLFDIQVHSIYAYYITYPPGCEEGSDIATFVRWMAEILRNPLK</sequence>
<evidence type="ECO:0000256" key="2">
    <source>
        <dbReference type="ARBA" id="ARBA00023015"/>
    </source>
</evidence>
<dbReference type="InterPro" id="IPR058163">
    <property type="entry name" value="LysR-type_TF_proteobact-type"/>
</dbReference>
<accession>A0ABT6B374</accession>
<dbReference type="Gene3D" id="3.40.190.10">
    <property type="entry name" value="Periplasmic binding protein-like II"/>
    <property type="match status" value="2"/>
</dbReference>
<dbReference type="InterPro" id="IPR036390">
    <property type="entry name" value="WH_DNA-bd_sf"/>
</dbReference>
<gene>
    <name evidence="6" type="ORF">P3W85_41220</name>
</gene>